<keyword evidence="3" id="KW-0515">Mutator protein</keyword>
<dbReference type="InterPro" id="IPR000086">
    <property type="entry name" value="NUDIX_hydrolase_dom"/>
</dbReference>
<evidence type="ECO:0000256" key="5">
    <source>
        <dbReference type="ARBA" id="ARBA00022723"/>
    </source>
</evidence>
<proteinExistence type="inferred from homology"/>
<dbReference type="GO" id="GO:0044715">
    <property type="term" value="F:8-oxo-dGDP phosphatase activity"/>
    <property type="evidence" value="ECO:0007669"/>
    <property type="project" value="TreeGrafter"/>
</dbReference>
<dbReference type="InterPro" id="IPR020476">
    <property type="entry name" value="Nudix_hydrolase"/>
</dbReference>
<dbReference type="PRINTS" id="PR00502">
    <property type="entry name" value="NUDIXFAMILY"/>
</dbReference>
<dbReference type="InterPro" id="IPR047127">
    <property type="entry name" value="MutT-like"/>
</dbReference>
<comment type="similarity">
    <text evidence="2 12">Belongs to the Nudix hydrolase family.</text>
</comment>
<dbReference type="GO" id="GO:0008413">
    <property type="term" value="F:8-oxo-7,8-dihydroguanosine triphosphate pyrophosphatase activity"/>
    <property type="evidence" value="ECO:0007669"/>
    <property type="project" value="TreeGrafter"/>
</dbReference>
<dbReference type="GO" id="GO:0006281">
    <property type="term" value="P:DNA repair"/>
    <property type="evidence" value="ECO:0007669"/>
    <property type="project" value="UniProtKB-KW"/>
</dbReference>
<keyword evidence="4" id="KW-0235">DNA replication</keyword>
<accession>W1Q1F9</accession>
<evidence type="ECO:0000256" key="9">
    <source>
        <dbReference type="ARBA" id="ARBA00023204"/>
    </source>
</evidence>
<evidence type="ECO:0000256" key="12">
    <source>
        <dbReference type="RuleBase" id="RU003476"/>
    </source>
</evidence>
<dbReference type="SUPFAM" id="SSF55811">
    <property type="entry name" value="Nudix"/>
    <property type="match status" value="1"/>
</dbReference>
<dbReference type="GO" id="GO:0035539">
    <property type="term" value="F:8-oxo-7,8-dihydrodeoxyguanosine triphosphate pyrophosphatase activity"/>
    <property type="evidence" value="ECO:0007669"/>
    <property type="project" value="UniProtKB-EC"/>
</dbReference>
<dbReference type="Gene3D" id="3.90.79.10">
    <property type="entry name" value="Nucleoside Triphosphate Pyrophosphohydrolase"/>
    <property type="match status" value="1"/>
</dbReference>
<protein>
    <recommendedName>
        <fullName evidence="11">8-oxo-dGTP diphosphatase</fullName>
        <ecNumber evidence="11">3.6.1.55</ecNumber>
    </recommendedName>
</protein>
<evidence type="ECO:0000256" key="11">
    <source>
        <dbReference type="ARBA" id="ARBA00038905"/>
    </source>
</evidence>
<evidence type="ECO:0000256" key="7">
    <source>
        <dbReference type="ARBA" id="ARBA00022801"/>
    </source>
</evidence>
<dbReference type="Pfam" id="PF00293">
    <property type="entry name" value="NUDIX"/>
    <property type="match status" value="1"/>
</dbReference>
<keyword evidence="9" id="KW-0234">DNA repair</keyword>
<organism evidence="14 15">
    <name type="scientific">Abiotrophia defectiva ATCC 49176</name>
    <dbReference type="NCBI Taxonomy" id="592010"/>
    <lineage>
        <taxon>Bacteria</taxon>
        <taxon>Bacillati</taxon>
        <taxon>Bacillota</taxon>
        <taxon>Bacilli</taxon>
        <taxon>Lactobacillales</taxon>
        <taxon>Aerococcaceae</taxon>
        <taxon>Abiotrophia</taxon>
    </lineage>
</organism>
<reference evidence="14" key="1">
    <citation type="submission" date="2013-06" db="EMBL/GenBank/DDBJ databases">
        <authorList>
            <person name="Weinstock G."/>
            <person name="Sodergren E."/>
            <person name="Clifton S."/>
            <person name="Fulton L."/>
            <person name="Fulton B."/>
            <person name="Courtney L."/>
            <person name="Fronick C."/>
            <person name="Harrison M."/>
            <person name="Strong C."/>
            <person name="Farmer C."/>
            <person name="Delahaunty K."/>
            <person name="Markovic C."/>
            <person name="Hall O."/>
            <person name="Minx P."/>
            <person name="Tomlinson C."/>
            <person name="Mitreva M."/>
            <person name="Nelson J."/>
            <person name="Hou S."/>
            <person name="Wollam A."/>
            <person name="Pepin K.H."/>
            <person name="Johnson M."/>
            <person name="Bhonagiri V."/>
            <person name="Nash W.E."/>
            <person name="Warren W."/>
            <person name="Chinwalla A."/>
            <person name="Mardis E.R."/>
            <person name="Wilson R.K."/>
        </authorList>
    </citation>
    <scope>NUCLEOTIDE SEQUENCE [LARGE SCALE GENOMIC DNA]</scope>
    <source>
        <strain evidence="14">ATCC 49176</strain>
    </source>
</reference>
<dbReference type="InterPro" id="IPR020084">
    <property type="entry name" value="NUDIX_hydrolase_CS"/>
</dbReference>
<dbReference type="PROSITE" id="PS51462">
    <property type="entry name" value="NUDIX"/>
    <property type="match status" value="1"/>
</dbReference>
<dbReference type="GO" id="GO:0006260">
    <property type="term" value="P:DNA replication"/>
    <property type="evidence" value="ECO:0007669"/>
    <property type="project" value="UniProtKB-KW"/>
</dbReference>
<dbReference type="InterPro" id="IPR015797">
    <property type="entry name" value="NUDIX_hydrolase-like_dom_sf"/>
</dbReference>
<evidence type="ECO:0000256" key="2">
    <source>
        <dbReference type="ARBA" id="ARBA00005582"/>
    </source>
</evidence>
<dbReference type="PROSITE" id="PS00893">
    <property type="entry name" value="NUDIX_BOX"/>
    <property type="match status" value="1"/>
</dbReference>
<comment type="catalytic activity">
    <reaction evidence="10">
        <text>8-oxo-dGTP + H2O = 8-oxo-dGMP + diphosphate + H(+)</text>
        <dbReference type="Rhea" id="RHEA:31575"/>
        <dbReference type="ChEBI" id="CHEBI:15377"/>
        <dbReference type="ChEBI" id="CHEBI:15378"/>
        <dbReference type="ChEBI" id="CHEBI:33019"/>
        <dbReference type="ChEBI" id="CHEBI:63224"/>
        <dbReference type="ChEBI" id="CHEBI:77896"/>
        <dbReference type="EC" id="3.6.1.55"/>
    </reaction>
</comment>
<dbReference type="PANTHER" id="PTHR47707">
    <property type="entry name" value="8-OXO-DGTP DIPHOSPHATASE"/>
    <property type="match status" value="1"/>
</dbReference>
<keyword evidence="6" id="KW-0227">DNA damage</keyword>
<comment type="caution">
    <text evidence="14">The sequence shown here is derived from an EMBL/GenBank/DDBJ whole genome shotgun (WGS) entry which is preliminary data.</text>
</comment>
<dbReference type="GO" id="GO:0046872">
    <property type="term" value="F:metal ion binding"/>
    <property type="evidence" value="ECO:0007669"/>
    <property type="project" value="UniProtKB-KW"/>
</dbReference>
<name>W1Q1F9_ABIDE</name>
<dbReference type="STRING" id="592010.GCWU000182_001763"/>
<keyword evidence="15" id="KW-1185">Reference proteome</keyword>
<evidence type="ECO:0000256" key="3">
    <source>
        <dbReference type="ARBA" id="ARBA00022457"/>
    </source>
</evidence>
<evidence type="ECO:0000259" key="13">
    <source>
        <dbReference type="PROSITE" id="PS51462"/>
    </source>
</evidence>
<dbReference type="EMBL" id="ACIN03000016">
    <property type="protein sequence ID" value="ESK64830.1"/>
    <property type="molecule type" value="Genomic_DNA"/>
</dbReference>
<evidence type="ECO:0000313" key="15">
    <source>
        <dbReference type="Proteomes" id="UP000019050"/>
    </source>
</evidence>
<evidence type="ECO:0000256" key="1">
    <source>
        <dbReference type="ARBA" id="ARBA00001946"/>
    </source>
</evidence>
<evidence type="ECO:0000256" key="10">
    <source>
        <dbReference type="ARBA" id="ARBA00035861"/>
    </source>
</evidence>
<dbReference type="eggNOG" id="COG0494">
    <property type="taxonomic scope" value="Bacteria"/>
</dbReference>
<dbReference type="AlphaFoldDB" id="W1Q1F9"/>
<dbReference type="PANTHER" id="PTHR47707:SF1">
    <property type="entry name" value="NUDIX HYDROLASE FAMILY PROTEIN"/>
    <property type="match status" value="1"/>
</dbReference>
<keyword evidence="5" id="KW-0479">Metal-binding</keyword>
<comment type="cofactor">
    <cofactor evidence="1">
        <name>Mg(2+)</name>
        <dbReference type="ChEBI" id="CHEBI:18420"/>
    </cofactor>
</comment>
<dbReference type="Proteomes" id="UP000019050">
    <property type="component" value="Unassembled WGS sequence"/>
</dbReference>
<dbReference type="GO" id="GO:0044716">
    <property type="term" value="F:8-oxo-GDP phosphatase activity"/>
    <property type="evidence" value="ECO:0007669"/>
    <property type="project" value="TreeGrafter"/>
</dbReference>
<evidence type="ECO:0000256" key="6">
    <source>
        <dbReference type="ARBA" id="ARBA00022763"/>
    </source>
</evidence>
<sequence>MALTSAAILTIEVGRARIGVKKRGGIDMTKTGKIIRVVGAAIIQDGQVLCLQRGQEMSLAGLWEFPGGKLEVGEIEAQALAREIKEELTLEIEVGDWVTTAEYAYEFATIQLAVYKAKILSGSLTLLEHQASRWVQPQDLMSLDWAPVDIPAAQLLAQEGSSL</sequence>
<gene>
    <name evidence="14" type="ORF">GCWU000182_001763</name>
</gene>
<dbReference type="CDD" id="cd03425">
    <property type="entry name" value="NUDIX_MutT_NudA_like"/>
    <property type="match status" value="1"/>
</dbReference>
<evidence type="ECO:0000256" key="4">
    <source>
        <dbReference type="ARBA" id="ARBA00022705"/>
    </source>
</evidence>
<keyword evidence="8" id="KW-0460">Magnesium</keyword>
<evidence type="ECO:0000313" key="14">
    <source>
        <dbReference type="EMBL" id="ESK64830.1"/>
    </source>
</evidence>
<keyword evidence="7 12" id="KW-0378">Hydrolase</keyword>
<dbReference type="EC" id="3.6.1.55" evidence="11"/>
<evidence type="ECO:0000256" key="8">
    <source>
        <dbReference type="ARBA" id="ARBA00022842"/>
    </source>
</evidence>
<feature type="domain" description="Nudix hydrolase" evidence="13">
    <location>
        <begin position="33"/>
        <end position="157"/>
    </location>
</feature>
<dbReference type="HOGENOM" id="CLU_037162_19_1_9"/>